<sequence length="132" mass="15527">MKKKARVLLLKLFSIIALVITLYFKLRKRNKFNVGYTIYQPTEFKHEIILVDLAQQQVIGKVTYKGKTIMIVFVDVKVDTVQIENDVDELGDLSFLDRESYVSLFKHQAQYLVKNNIEKPKDHFKELTQQSF</sequence>
<protein>
    <submittedName>
        <fullName evidence="2">Uncharacterized protein</fullName>
    </submittedName>
</protein>
<feature type="transmembrane region" description="Helical" evidence="1">
    <location>
        <begin position="7"/>
        <end position="24"/>
    </location>
</feature>
<gene>
    <name evidence="2" type="ORF">DFR57_101194</name>
</gene>
<evidence type="ECO:0000313" key="3">
    <source>
        <dbReference type="Proteomes" id="UP000252585"/>
    </source>
</evidence>
<comment type="caution">
    <text evidence="2">The sequence shown here is derived from an EMBL/GenBank/DDBJ whole genome shotgun (WGS) entry which is preliminary data.</text>
</comment>
<accession>A0A368YAQ0</accession>
<dbReference type="AlphaFoldDB" id="A0A368YAQ0"/>
<keyword evidence="1" id="KW-0812">Transmembrane</keyword>
<dbReference type="EMBL" id="QPJJ01000001">
    <property type="protein sequence ID" value="RCW77323.1"/>
    <property type="molecule type" value="Genomic_DNA"/>
</dbReference>
<keyword evidence="3" id="KW-1185">Reference proteome</keyword>
<keyword evidence="1" id="KW-0472">Membrane</keyword>
<dbReference type="RefSeq" id="WP_245937345.1">
    <property type="nucleotide sequence ID" value="NZ_QPJJ01000001.1"/>
</dbReference>
<keyword evidence="1" id="KW-1133">Transmembrane helix</keyword>
<evidence type="ECO:0000313" key="2">
    <source>
        <dbReference type="EMBL" id="RCW77323.1"/>
    </source>
</evidence>
<dbReference type="Proteomes" id="UP000252585">
    <property type="component" value="Unassembled WGS sequence"/>
</dbReference>
<name>A0A368YAQ0_9BACI</name>
<evidence type="ECO:0000256" key="1">
    <source>
        <dbReference type="SAM" id="Phobius"/>
    </source>
</evidence>
<proteinExistence type="predicted"/>
<organism evidence="2 3">
    <name type="scientific">Saliterribacillus persicus</name>
    <dbReference type="NCBI Taxonomy" id="930114"/>
    <lineage>
        <taxon>Bacteria</taxon>
        <taxon>Bacillati</taxon>
        <taxon>Bacillota</taxon>
        <taxon>Bacilli</taxon>
        <taxon>Bacillales</taxon>
        <taxon>Bacillaceae</taxon>
        <taxon>Saliterribacillus</taxon>
    </lineage>
</organism>
<reference evidence="2 3" key="1">
    <citation type="submission" date="2018-07" db="EMBL/GenBank/DDBJ databases">
        <title>Genomic Encyclopedia of Type Strains, Phase IV (KMG-IV): sequencing the most valuable type-strain genomes for metagenomic binning, comparative biology and taxonomic classification.</title>
        <authorList>
            <person name="Goeker M."/>
        </authorList>
    </citation>
    <scope>NUCLEOTIDE SEQUENCE [LARGE SCALE GENOMIC DNA]</scope>
    <source>
        <strain evidence="2 3">DSM 27696</strain>
    </source>
</reference>